<dbReference type="EMBL" id="CCMZ01000004">
    <property type="protein sequence ID" value="CDX12658.1"/>
    <property type="molecule type" value="Genomic_DNA"/>
</dbReference>
<dbReference type="InterPro" id="IPR001041">
    <property type="entry name" value="2Fe-2S_ferredoxin-type"/>
</dbReference>
<dbReference type="InterPro" id="IPR012675">
    <property type="entry name" value="Beta-grasp_dom_sf"/>
</dbReference>
<evidence type="ECO:0000256" key="1">
    <source>
        <dbReference type="ARBA" id="ARBA00010914"/>
    </source>
</evidence>
<keyword evidence="4" id="KW-0408">Iron</keyword>
<sequence length="106" mass="11122">MIKVTFIEPTGNTRILETPPSGDMMHLALANGVAGILGECGGTCGCGTCQVHLDEQTLKRIPPAADDEADMLSLSDYLTPASRLACQIKLTPELDGVIAKVPEVQG</sequence>
<feature type="domain" description="2Fe-2S ferredoxin-type" evidence="7">
    <location>
        <begin position="2"/>
        <end position="105"/>
    </location>
</feature>
<dbReference type="PROSITE" id="PS51085">
    <property type="entry name" value="2FE2S_FER_2"/>
    <property type="match status" value="1"/>
</dbReference>
<dbReference type="InterPro" id="IPR036010">
    <property type="entry name" value="2Fe-2S_ferredoxin-like_sf"/>
</dbReference>
<gene>
    <name evidence="8" type="ORF">MPL3356_120096</name>
</gene>
<evidence type="ECO:0000313" key="9">
    <source>
        <dbReference type="Proteomes" id="UP000045285"/>
    </source>
</evidence>
<evidence type="ECO:0000256" key="2">
    <source>
        <dbReference type="ARBA" id="ARBA00022714"/>
    </source>
</evidence>
<protein>
    <submittedName>
        <fullName evidence="8">Putative ferredoxin, 2fe-2s fdii electron transport iron-sulfur protein</fullName>
    </submittedName>
</protein>
<dbReference type="InterPro" id="IPR001055">
    <property type="entry name" value="Adrenodoxin-like"/>
</dbReference>
<dbReference type="PANTHER" id="PTHR23426">
    <property type="entry name" value="FERREDOXIN/ADRENODOXIN"/>
    <property type="match status" value="1"/>
</dbReference>
<evidence type="ECO:0000256" key="3">
    <source>
        <dbReference type="ARBA" id="ARBA00022723"/>
    </source>
</evidence>
<dbReference type="SUPFAM" id="SSF54292">
    <property type="entry name" value="2Fe-2S ferredoxin-like"/>
    <property type="match status" value="1"/>
</dbReference>
<dbReference type="Gene3D" id="3.10.20.30">
    <property type="match status" value="1"/>
</dbReference>
<comment type="cofactor">
    <cofactor evidence="6">
        <name>[2Fe-2S] cluster</name>
        <dbReference type="ChEBI" id="CHEBI:190135"/>
    </cofactor>
</comment>
<dbReference type="Pfam" id="PF00111">
    <property type="entry name" value="Fer2"/>
    <property type="match status" value="1"/>
</dbReference>
<keyword evidence="2" id="KW-0001">2Fe-2S</keyword>
<name>A0A090DBB6_MESPL</name>
<keyword evidence="5" id="KW-0411">Iron-sulfur</keyword>
<evidence type="ECO:0000259" key="7">
    <source>
        <dbReference type="PROSITE" id="PS51085"/>
    </source>
</evidence>
<reference evidence="9" key="1">
    <citation type="submission" date="2014-08" db="EMBL/GenBank/DDBJ databases">
        <authorList>
            <person name="Moulin L."/>
        </authorList>
    </citation>
    <scope>NUCLEOTIDE SEQUENCE [LARGE SCALE GENOMIC DNA]</scope>
</reference>
<keyword evidence="9" id="KW-1185">Reference proteome</keyword>
<dbReference type="PRINTS" id="PR00355">
    <property type="entry name" value="ADRENODOXIN"/>
</dbReference>
<keyword evidence="3" id="KW-0479">Metal-binding</keyword>
<dbReference type="Proteomes" id="UP000045285">
    <property type="component" value="Unassembled WGS sequence"/>
</dbReference>
<accession>A0A090DBB6</accession>
<dbReference type="GO" id="GO:0140647">
    <property type="term" value="P:P450-containing electron transport chain"/>
    <property type="evidence" value="ECO:0007669"/>
    <property type="project" value="InterPro"/>
</dbReference>
<evidence type="ECO:0000256" key="5">
    <source>
        <dbReference type="ARBA" id="ARBA00023014"/>
    </source>
</evidence>
<dbReference type="PANTHER" id="PTHR23426:SF65">
    <property type="entry name" value="FERREDOXIN-2, MITOCHONDRIAL"/>
    <property type="match status" value="1"/>
</dbReference>
<dbReference type="GO" id="GO:0046872">
    <property type="term" value="F:metal ion binding"/>
    <property type="evidence" value="ECO:0007669"/>
    <property type="project" value="UniProtKB-KW"/>
</dbReference>
<dbReference type="GO" id="GO:0051537">
    <property type="term" value="F:2 iron, 2 sulfur cluster binding"/>
    <property type="evidence" value="ECO:0007669"/>
    <property type="project" value="UniProtKB-KW"/>
</dbReference>
<evidence type="ECO:0000256" key="6">
    <source>
        <dbReference type="ARBA" id="ARBA00034078"/>
    </source>
</evidence>
<dbReference type="AlphaFoldDB" id="A0A090DBB6"/>
<proteinExistence type="inferred from homology"/>
<organism evidence="8 9">
    <name type="scientific">Mesorhizobium plurifarium</name>
    <dbReference type="NCBI Taxonomy" id="69974"/>
    <lineage>
        <taxon>Bacteria</taxon>
        <taxon>Pseudomonadati</taxon>
        <taxon>Pseudomonadota</taxon>
        <taxon>Alphaproteobacteria</taxon>
        <taxon>Hyphomicrobiales</taxon>
        <taxon>Phyllobacteriaceae</taxon>
        <taxon>Mesorhizobium</taxon>
    </lineage>
</organism>
<comment type="similarity">
    <text evidence="1">Belongs to the adrenodoxin/putidaredoxin family.</text>
</comment>
<evidence type="ECO:0000256" key="4">
    <source>
        <dbReference type="ARBA" id="ARBA00023004"/>
    </source>
</evidence>
<dbReference type="GO" id="GO:0009055">
    <property type="term" value="F:electron transfer activity"/>
    <property type="evidence" value="ECO:0007669"/>
    <property type="project" value="TreeGrafter"/>
</dbReference>
<evidence type="ECO:0000313" key="8">
    <source>
        <dbReference type="EMBL" id="CDX12658.1"/>
    </source>
</evidence>